<sequence length="193" mass="22070">MEMRIAMDGDPRPDPNEDYFHDLFFRRNNGGGVFFKCRKEFLNIQIVKRVHRLVLSVSSTYFQTVLRDISANQHAVIFLKDVSNSILEKLIEFMYCGNTNVVENDLDMFISTAQALKITALMNYSNTTNEHHSISQKVSKETAHDPNLIKSEDYEAELSAEENESDQELAEFVDTISMENDEENPCEASTSKA</sequence>
<evidence type="ECO:0000313" key="5">
    <source>
        <dbReference type="Proteomes" id="UP000015102"/>
    </source>
</evidence>
<name>T1GZ23_MEGSC</name>
<protein>
    <recommendedName>
        <fullName evidence="3">BTB domain-containing protein</fullName>
    </recommendedName>
</protein>
<dbReference type="EnsemblMetazoa" id="MESCA009114-RA">
    <property type="protein sequence ID" value="MESCA009114-PA"/>
    <property type="gene ID" value="MESCA009114"/>
</dbReference>
<dbReference type="InterPro" id="IPR000210">
    <property type="entry name" value="BTB/POZ_dom"/>
</dbReference>
<dbReference type="EMBL" id="CAQQ02142872">
    <property type="status" value="NOT_ANNOTATED_CDS"/>
    <property type="molecule type" value="Genomic_DNA"/>
</dbReference>
<dbReference type="GO" id="GO:0005634">
    <property type="term" value="C:nucleus"/>
    <property type="evidence" value="ECO:0007669"/>
    <property type="project" value="UniProtKB-SubCell"/>
</dbReference>
<accession>T1GZ23</accession>
<dbReference type="AlphaFoldDB" id="T1GZ23"/>
<keyword evidence="5" id="KW-1185">Reference proteome</keyword>
<reference evidence="4" key="2">
    <citation type="submission" date="2015-06" db="UniProtKB">
        <authorList>
            <consortium name="EnsemblMetazoa"/>
        </authorList>
    </citation>
    <scope>IDENTIFICATION</scope>
</reference>
<keyword evidence="2" id="KW-0539">Nucleus</keyword>
<proteinExistence type="predicted"/>
<dbReference type="InterPro" id="IPR011333">
    <property type="entry name" value="SKP1/BTB/POZ_sf"/>
</dbReference>
<evidence type="ECO:0000313" key="4">
    <source>
        <dbReference type="EnsemblMetazoa" id="MESCA009114-PA"/>
    </source>
</evidence>
<dbReference type="PANTHER" id="PTHR23110">
    <property type="entry name" value="BTB DOMAIN TRANSCRIPTION FACTOR"/>
    <property type="match status" value="1"/>
</dbReference>
<organism evidence="4 5">
    <name type="scientific">Megaselia scalaris</name>
    <name type="common">Humpbacked fly</name>
    <name type="synonym">Phora scalaris</name>
    <dbReference type="NCBI Taxonomy" id="36166"/>
    <lineage>
        <taxon>Eukaryota</taxon>
        <taxon>Metazoa</taxon>
        <taxon>Ecdysozoa</taxon>
        <taxon>Arthropoda</taxon>
        <taxon>Hexapoda</taxon>
        <taxon>Insecta</taxon>
        <taxon>Pterygota</taxon>
        <taxon>Neoptera</taxon>
        <taxon>Endopterygota</taxon>
        <taxon>Diptera</taxon>
        <taxon>Brachycera</taxon>
        <taxon>Muscomorpha</taxon>
        <taxon>Platypezoidea</taxon>
        <taxon>Phoridae</taxon>
        <taxon>Megaseliini</taxon>
        <taxon>Megaselia</taxon>
    </lineage>
</organism>
<dbReference type="SMART" id="SM00225">
    <property type="entry name" value="BTB"/>
    <property type="match status" value="1"/>
</dbReference>
<dbReference type="HOGENOM" id="CLU_1412099_0_0_1"/>
<dbReference type="SUPFAM" id="SSF54695">
    <property type="entry name" value="POZ domain"/>
    <property type="match status" value="1"/>
</dbReference>
<dbReference type="PANTHER" id="PTHR23110:SF92">
    <property type="entry name" value="MODIFIER OF MDG4"/>
    <property type="match status" value="1"/>
</dbReference>
<evidence type="ECO:0000256" key="1">
    <source>
        <dbReference type="ARBA" id="ARBA00004123"/>
    </source>
</evidence>
<dbReference type="Pfam" id="PF00651">
    <property type="entry name" value="BTB"/>
    <property type="match status" value="1"/>
</dbReference>
<dbReference type="InterPro" id="IPR051095">
    <property type="entry name" value="Dros_DevTransReg"/>
</dbReference>
<evidence type="ECO:0000259" key="3">
    <source>
        <dbReference type="PROSITE" id="PS50097"/>
    </source>
</evidence>
<evidence type="ECO:0000256" key="2">
    <source>
        <dbReference type="ARBA" id="ARBA00023242"/>
    </source>
</evidence>
<dbReference type="Gene3D" id="3.30.710.10">
    <property type="entry name" value="Potassium Channel Kv1.1, Chain A"/>
    <property type="match status" value="1"/>
</dbReference>
<reference evidence="5" key="1">
    <citation type="submission" date="2013-02" db="EMBL/GenBank/DDBJ databases">
        <authorList>
            <person name="Hughes D."/>
        </authorList>
    </citation>
    <scope>NUCLEOTIDE SEQUENCE</scope>
    <source>
        <strain>Durham</strain>
        <strain evidence="5">NC isolate 2 -- Noor lab</strain>
    </source>
</reference>
<feature type="domain" description="BTB" evidence="3">
    <location>
        <begin position="49"/>
        <end position="103"/>
    </location>
</feature>
<dbReference type="EMBL" id="CAQQ02142871">
    <property type="status" value="NOT_ANNOTATED_CDS"/>
    <property type="molecule type" value="Genomic_DNA"/>
</dbReference>
<comment type="subcellular location">
    <subcellularLocation>
        <location evidence="1">Nucleus</location>
    </subcellularLocation>
</comment>
<dbReference type="PROSITE" id="PS50097">
    <property type="entry name" value="BTB"/>
    <property type="match status" value="1"/>
</dbReference>
<dbReference type="GO" id="GO:0006357">
    <property type="term" value="P:regulation of transcription by RNA polymerase II"/>
    <property type="evidence" value="ECO:0007669"/>
    <property type="project" value="TreeGrafter"/>
</dbReference>
<dbReference type="Proteomes" id="UP000015102">
    <property type="component" value="Unassembled WGS sequence"/>
</dbReference>
<dbReference type="STRING" id="36166.T1GZ23"/>